<name>A0A7S6SW18_9PHYC</name>
<reference evidence="1" key="1">
    <citation type="submission" date="2019-02" db="EMBL/GenBank/DDBJ databases">
        <authorList>
            <person name="Bachy C."/>
            <person name="Yung C.-M."/>
            <person name="Roux S."/>
            <person name="Sullivan M.B."/>
            <person name="Worden A.Z."/>
        </authorList>
    </citation>
    <scope>NUCLEOTIDE SEQUENCE</scope>
    <source>
        <strain evidence="1">BII-V2</strain>
    </source>
</reference>
<proteinExistence type="predicted"/>
<dbReference type="EMBL" id="MK522038">
    <property type="protein sequence ID" value="QOR60349.1"/>
    <property type="molecule type" value="Genomic_DNA"/>
</dbReference>
<sequence length="198" mass="23577">MVNVSKSSTEKQIWYYIRANTIHNIKILWERIIKKYTLLTIDQLKSGYPYPEELSYELEDDSVKDERDIEKYKKGNSRFSKCLWDIDHLCEEEVNRSILNECKRLNMCISELSLKQFIPFIEKDYHLGKCKGIYKDRDGNDTICSHECGNKKQNFCRKHVNQTLYCDRDVNMKVIPKSNSYTPLHSEQSLEEMADQYH</sequence>
<accession>A0A7S6SW18</accession>
<protein>
    <submittedName>
        <fullName evidence="1">Uncharacterized protein</fullName>
    </submittedName>
</protein>
<evidence type="ECO:0000313" key="1">
    <source>
        <dbReference type="EMBL" id="QOR60349.1"/>
    </source>
</evidence>
<organism evidence="1">
    <name type="scientific">Bathycoccus sp. RCC716 virus 2</name>
    <dbReference type="NCBI Taxonomy" id="2530039"/>
    <lineage>
        <taxon>Viruses</taxon>
        <taxon>Varidnaviria</taxon>
        <taxon>Bamfordvirae</taxon>
        <taxon>Nucleocytoviricota</taxon>
        <taxon>Megaviricetes</taxon>
        <taxon>Algavirales</taxon>
        <taxon>Phycodnaviridae</taxon>
        <taxon>Prasinovirus</taxon>
    </lineage>
</organism>